<name>A0ACD1G2N3_9EURO</name>
<sequence>MRVYRCEQIVEILYSLIFSSPNLTLLFLITLECHLEWETSRPRRCLLCSTNVTRDKPHRLPANPVVTSGVTALPPYVGRQWSQPSPPTDPTGPIYSSSPVKYPESLPSLS</sequence>
<keyword evidence="2" id="KW-1185">Reference proteome</keyword>
<evidence type="ECO:0000313" key="2">
    <source>
        <dbReference type="Proteomes" id="UP000249057"/>
    </source>
</evidence>
<accession>A0ACD1G2N3</accession>
<evidence type="ECO:0000313" key="1">
    <source>
        <dbReference type="EMBL" id="RAH43500.1"/>
    </source>
</evidence>
<dbReference type="EMBL" id="KZ825362">
    <property type="protein sequence ID" value="RAH43500.1"/>
    <property type="molecule type" value="Genomic_DNA"/>
</dbReference>
<dbReference type="Proteomes" id="UP000249057">
    <property type="component" value="Unassembled WGS sequence"/>
</dbReference>
<reference evidence="1" key="1">
    <citation type="submission" date="2018-02" db="EMBL/GenBank/DDBJ databases">
        <title>The genomes of Aspergillus section Nigri reveals drivers in fungal speciation.</title>
        <authorList>
            <consortium name="DOE Joint Genome Institute"/>
            <person name="Vesth T.C."/>
            <person name="Nybo J."/>
            <person name="Theobald S."/>
            <person name="Brandl J."/>
            <person name="Frisvad J.C."/>
            <person name="Nielsen K.F."/>
            <person name="Lyhne E.K."/>
            <person name="Kogle M.E."/>
            <person name="Kuo A."/>
            <person name="Riley R."/>
            <person name="Clum A."/>
            <person name="Nolan M."/>
            <person name="Lipzen A."/>
            <person name="Salamov A."/>
            <person name="Henrissat B."/>
            <person name="Wiebenga A."/>
            <person name="De vries R.P."/>
            <person name="Grigoriev I.V."/>
            <person name="Mortensen U.H."/>
            <person name="Andersen M.R."/>
            <person name="Baker S.E."/>
        </authorList>
    </citation>
    <scope>NUCLEOTIDE SEQUENCE</scope>
    <source>
        <strain evidence="1">CBS 621.78</strain>
    </source>
</reference>
<gene>
    <name evidence="1" type="ORF">BO95DRAFT_207339</name>
</gene>
<proteinExistence type="predicted"/>
<organism evidence="1 2">
    <name type="scientific">Aspergillus brunneoviolaceus CBS 621.78</name>
    <dbReference type="NCBI Taxonomy" id="1450534"/>
    <lineage>
        <taxon>Eukaryota</taxon>
        <taxon>Fungi</taxon>
        <taxon>Dikarya</taxon>
        <taxon>Ascomycota</taxon>
        <taxon>Pezizomycotina</taxon>
        <taxon>Eurotiomycetes</taxon>
        <taxon>Eurotiomycetidae</taxon>
        <taxon>Eurotiales</taxon>
        <taxon>Aspergillaceae</taxon>
        <taxon>Aspergillus</taxon>
        <taxon>Aspergillus subgen. Circumdati</taxon>
    </lineage>
</organism>
<protein>
    <submittedName>
        <fullName evidence="1">Uncharacterized protein</fullName>
    </submittedName>
</protein>